<name>A0A034WWY8_BACDO</name>
<dbReference type="AlphaFoldDB" id="A0A034WWY8"/>
<organism evidence="13">
    <name type="scientific">Bactrocera dorsalis</name>
    <name type="common">Oriental fruit fly</name>
    <name type="synonym">Dacus dorsalis</name>
    <dbReference type="NCBI Taxonomy" id="27457"/>
    <lineage>
        <taxon>Eukaryota</taxon>
        <taxon>Metazoa</taxon>
        <taxon>Ecdysozoa</taxon>
        <taxon>Arthropoda</taxon>
        <taxon>Hexapoda</taxon>
        <taxon>Insecta</taxon>
        <taxon>Pterygota</taxon>
        <taxon>Neoptera</taxon>
        <taxon>Endopterygota</taxon>
        <taxon>Diptera</taxon>
        <taxon>Brachycera</taxon>
        <taxon>Muscomorpha</taxon>
        <taxon>Tephritoidea</taxon>
        <taxon>Tephritidae</taxon>
        <taxon>Bactrocera</taxon>
        <taxon>Bactrocera</taxon>
    </lineage>
</organism>
<dbReference type="InterPro" id="IPR016305">
    <property type="entry name" value="Mannose-6-P_Isomerase"/>
</dbReference>
<dbReference type="GO" id="GO:0005829">
    <property type="term" value="C:cytosol"/>
    <property type="evidence" value="ECO:0007669"/>
    <property type="project" value="TreeGrafter"/>
</dbReference>
<dbReference type="KEGG" id="bdr:105224220"/>
<dbReference type="InterPro" id="IPR001250">
    <property type="entry name" value="Man6P_Isoase-1"/>
</dbReference>
<dbReference type="UniPathway" id="UPA00126">
    <property type="reaction ID" value="UER00423"/>
</dbReference>
<evidence type="ECO:0000256" key="2">
    <source>
        <dbReference type="ARBA" id="ARBA00004666"/>
    </source>
</evidence>
<dbReference type="PANTHER" id="PTHR10309">
    <property type="entry name" value="MANNOSE-6-PHOSPHATE ISOMERASE"/>
    <property type="match status" value="1"/>
</dbReference>
<dbReference type="Pfam" id="PF01238">
    <property type="entry name" value="PMI_typeI_C"/>
    <property type="match status" value="1"/>
</dbReference>
<sequence>MELIGLVYRFDWGKIGNDSLVAQLAALNNPGFKLQDNLPYAQLCIGSYPGDIAIYKENGEALSTELPFMLKVLSMNKAISLHVHPNKIDAEYLHLREPKFYKDSWHKPEMAIALTPFVAVCGFRPLSEIKNMLMDIYPLQKFVMADSDDMDLLAAGDEQGLRNCYERIFDRDLEAVTQCVEEISKEFGKEMCKYDVLEIFNVLKRDFPRDIGVILIFFLNVIRLEAGQAMFADAGQIHSYLAGDCIECMTPSDNAIRAGLTMKYRDTKHLSNILNYKSSTAEDIIVKPERINDQLVIFKPPIEDFAVTQITLKPEDDVYVLQIEQSPGIMLVLSGQRTLEVNGVKQTQLKRGSILFLPFEAGTELRFLVSGEEKETFVAYISTANTPPNLTTDI</sequence>
<evidence type="ECO:0000259" key="12">
    <source>
        <dbReference type="Pfam" id="PF20511"/>
    </source>
</evidence>
<dbReference type="PANTHER" id="PTHR10309:SF0">
    <property type="entry name" value="MANNOSE-6-PHOSPHATE ISOMERASE"/>
    <property type="match status" value="1"/>
</dbReference>
<dbReference type="InterPro" id="IPR046456">
    <property type="entry name" value="PMI_typeI_C"/>
</dbReference>
<dbReference type="PRINTS" id="PR00714">
    <property type="entry name" value="MAN6PISMRASE"/>
</dbReference>
<comment type="catalytic activity">
    <reaction evidence="1">
        <text>D-mannose 6-phosphate = D-fructose 6-phosphate</text>
        <dbReference type="Rhea" id="RHEA:12356"/>
        <dbReference type="ChEBI" id="CHEBI:58735"/>
        <dbReference type="ChEBI" id="CHEBI:61527"/>
        <dbReference type="EC" id="5.3.1.8"/>
    </reaction>
</comment>
<accession>A0A034WWY8</accession>
<dbReference type="OrthoDB" id="6605218at2759"/>
<gene>
    <name evidence="13" type="primary">MPI</name>
</gene>
<feature type="binding site" evidence="9">
    <location>
        <position position="238"/>
    </location>
    <ligand>
        <name>Zn(2+)</name>
        <dbReference type="ChEBI" id="CHEBI:29105"/>
    </ligand>
</feature>
<feature type="active site" evidence="8">
    <location>
        <position position="257"/>
    </location>
</feature>
<keyword evidence="7 13" id="KW-0413">Isomerase</keyword>
<feature type="domain" description="Phosphomannose isomerase type I catalytic" evidence="12">
    <location>
        <begin position="6"/>
        <end position="126"/>
    </location>
</feature>
<dbReference type="RefSeq" id="XP_011200537.2">
    <property type="nucleotide sequence ID" value="XM_011202235.4"/>
</dbReference>
<dbReference type="CDD" id="cd07011">
    <property type="entry name" value="cupin_PMI_type_I_N"/>
    <property type="match status" value="1"/>
</dbReference>
<dbReference type="EC" id="5.3.1.8" evidence="4"/>
<dbReference type="InterPro" id="IPR046457">
    <property type="entry name" value="PMI_typeI_cat"/>
</dbReference>
<dbReference type="GO" id="GO:0004476">
    <property type="term" value="F:mannose-6-phosphate isomerase activity"/>
    <property type="evidence" value="ECO:0007669"/>
    <property type="project" value="UniProtKB-EC"/>
</dbReference>
<dbReference type="Gene3D" id="1.10.441.10">
    <property type="entry name" value="Phosphomannose Isomerase, domain 2"/>
    <property type="match status" value="1"/>
</dbReference>
<dbReference type="GO" id="GO:0005975">
    <property type="term" value="P:carbohydrate metabolic process"/>
    <property type="evidence" value="ECO:0007669"/>
    <property type="project" value="InterPro"/>
</dbReference>
<proteinExistence type="inferred from homology"/>
<dbReference type="InterPro" id="IPR011051">
    <property type="entry name" value="RmlC_Cupin_sf"/>
</dbReference>
<evidence type="ECO:0000256" key="8">
    <source>
        <dbReference type="PIRSR" id="PIRSR001480-1"/>
    </source>
</evidence>
<dbReference type="Pfam" id="PF20511">
    <property type="entry name" value="PMI_typeI_cat"/>
    <property type="match status" value="1"/>
</dbReference>
<dbReference type="SUPFAM" id="SSF51182">
    <property type="entry name" value="RmlC-like cupins"/>
    <property type="match status" value="1"/>
</dbReference>
<evidence type="ECO:0000256" key="9">
    <source>
        <dbReference type="PIRSR" id="PIRSR001480-2"/>
    </source>
</evidence>
<dbReference type="GO" id="GO:0009298">
    <property type="term" value="P:GDP-mannose biosynthetic process"/>
    <property type="evidence" value="ECO:0007669"/>
    <property type="project" value="UniProtKB-UniPathway"/>
</dbReference>
<evidence type="ECO:0000256" key="10">
    <source>
        <dbReference type="RuleBase" id="RU004189"/>
    </source>
</evidence>
<comment type="similarity">
    <text evidence="3 10">Belongs to the mannose-6-phosphate isomerase type 1 family.</text>
</comment>
<evidence type="ECO:0000256" key="6">
    <source>
        <dbReference type="ARBA" id="ARBA00022833"/>
    </source>
</evidence>
<feature type="binding site" evidence="9">
    <location>
        <position position="109"/>
    </location>
    <ligand>
        <name>Zn(2+)</name>
        <dbReference type="ChEBI" id="CHEBI:29105"/>
    </ligand>
</feature>
<evidence type="ECO:0000256" key="5">
    <source>
        <dbReference type="ARBA" id="ARBA00022723"/>
    </source>
</evidence>
<evidence type="ECO:0000313" key="13">
    <source>
        <dbReference type="EMBL" id="JAC58700.1"/>
    </source>
</evidence>
<evidence type="ECO:0000256" key="3">
    <source>
        <dbReference type="ARBA" id="ARBA00010772"/>
    </source>
</evidence>
<evidence type="ECO:0000256" key="1">
    <source>
        <dbReference type="ARBA" id="ARBA00000757"/>
    </source>
</evidence>
<protein>
    <recommendedName>
        <fullName evidence="4">mannose-6-phosphate isomerase</fullName>
        <ecNumber evidence="4">5.3.1.8</ecNumber>
    </recommendedName>
</protein>
<keyword evidence="6 9" id="KW-0862">Zinc</keyword>
<comment type="cofactor">
    <cofactor evidence="9">
        <name>Zn(2+)</name>
        <dbReference type="ChEBI" id="CHEBI:29105"/>
    </cofactor>
    <text evidence="9">Binds 1 zinc ion per subunit.</text>
</comment>
<dbReference type="GO" id="GO:0008270">
    <property type="term" value="F:zinc ion binding"/>
    <property type="evidence" value="ECO:0007669"/>
    <property type="project" value="InterPro"/>
</dbReference>
<dbReference type="NCBIfam" id="TIGR00218">
    <property type="entry name" value="manA"/>
    <property type="match status" value="1"/>
</dbReference>
<reference evidence="13" key="1">
    <citation type="journal article" date="2014" name="BMC Genomics">
        <title>Characterizing the developmental transcriptome of the oriental fruit fly, Bactrocera dorsalis (Diptera: Tephritidae) through comparative genomic analysis with Drosophila melanogaster utilizing modENCODE datasets.</title>
        <authorList>
            <person name="Geib S.M."/>
            <person name="Calla B."/>
            <person name="Hall B."/>
            <person name="Hou S."/>
            <person name="Manoukis N.C."/>
        </authorList>
    </citation>
    <scope>NUCLEOTIDE SEQUENCE</scope>
    <source>
        <strain evidence="13">Punador</strain>
    </source>
</reference>
<dbReference type="PIRSF" id="PIRSF001480">
    <property type="entry name" value="Mannose-6-phosphate_isomerase"/>
    <property type="match status" value="1"/>
</dbReference>
<dbReference type="EMBL" id="GAKP01000252">
    <property type="protein sequence ID" value="JAC58700.1"/>
    <property type="molecule type" value="Transcribed_RNA"/>
</dbReference>
<evidence type="ECO:0000256" key="4">
    <source>
        <dbReference type="ARBA" id="ARBA00011956"/>
    </source>
</evidence>
<dbReference type="InterPro" id="IPR014710">
    <property type="entry name" value="RmlC-like_jellyroll"/>
</dbReference>
<evidence type="ECO:0000256" key="7">
    <source>
        <dbReference type="ARBA" id="ARBA00023235"/>
    </source>
</evidence>
<keyword evidence="5 9" id="KW-0479">Metal-binding</keyword>
<feature type="binding site" evidence="9">
    <location>
        <position position="84"/>
    </location>
    <ligand>
        <name>Zn(2+)</name>
        <dbReference type="ChEBI" id="CHEBI:29105"/>
    </ligand>
</feature>
<comment type="pathway">
    <text evidence="2">Nucleotide-sugar biosynthesis; GDP-alpha-D-mannose biosynthesis; alpha-D-mannose 1-phosphate from D-fructose 6-phosphate: step 1/2.</text>
</comment>
<evidence type="ECO:0000259" key="11">
    <source>
        <dbReference type="Pfam" id="PF01238"/>
    </source>
</evidence>
<dbReference type="Gene3D" id="2.60.120.10">
    <property type="entry name" value="Jelly Rolls"/>
    <property type="match status" value="2"/>
</dbReference>
<feature type="domain" description="Phosphomannose isomerase type I C-terminal" evidence="11">
    <location>
        <begin position="296"/>
        <end position="341"/>
    </location>
</feature>
<dbReference type="GeneID" id="105224220"/>